<dbReference type="InterPro" id="IPR013328">
    <property type="entry name" value="6PGD_dom2"/>
</dbReference>
<dbReference type="GO" id="GO:0015940">
    <property type="term" value="P:pantothenate biosynthetic process"/>
    <property type="evidence" value="ECO:0007669"/>
    <property type="project" value="UniProtKB-UniPathway"/>
</dbReference>
<comment type="similarity">
    <text evidence="2 10">Belongs to the ketopantoate reductase family.</text>
</comment>
<gene>
    <name evidence="13" type="ORF">SAMN05216429_102343</name>
</gene>
<reference evidence="13 14" key="1">
    <citation type="submission" date="2016-10" db="EMBL/GenBank/DDBJ databases">
        <authorList>
            <person name="de Groot N.N."/>
        </authorList>
    </citation>
    <scope>NUCLEOTIDE SEQUENCE [LARGE SCALE GENOMIC DNA]</scope>
    <source>
        <strain evidence="13 14">IBRC-M 10445</strain>
    </source>
</reference>
<comment type="pathway">
    <text evidence="1 10">Cofactor biosynthesis; (R)-pantothenate biosynthesis; (R)-pantoate from 3-methyl-2-oxobutanoate: step 2/2.</text>
</comment>
<protein>
    <recommendedName>
        <fullName evidence="4 10">2-dehydropantoate 2-reductase</fullName>
        <ecNumber evidence="3 10">1.1.1.169</ecNumber>
    </recommendedName>
    <alternativeName>
        <fullName evidence="8 10">Ketopantoate reductase</fullName>
    </alternativeName>
</protein>
<dbReference type="EMBL" id="FOSC01000002">
    <property type="protein sequence ID" value="SFJ43939.1"/>
    <property type="molecule type" value="Genomic_DNA"/>
</dbReference>
<evidence type="ECO:0000256" key="1">
    <source>
        <dbReference type="ARBA" id="ARBA00004994"/>
    </source>
</evidence>
<dbReference type="InterPro" id="IPR051402">
    <property type="entry name" value="KPR-Related"/>
</dbReference>
<comment type="catalytic activity">
    <reaction evidence="9 10">
        <text>(R)-pantoate + NADP(+) = 2-dehydropantoate + NADPH + H(+)</text>
        <dbReference type="Rhea" id="RHEA:16233"/>
        <dbReference type="ChEBI" id="CHEBI:11561"/>
        <dbReference type="ChEBI" id="CHEBI:15378"/>
        <dbReference type="ChEBI" id="CHEBI:15980"/>
        <dbReference type="ChEBI" id="CHEBI:57783"/>
        <dbReference type="ChEBI" id="CHEBI:58349"/>
        <dbReference type="EC" id="1.1.1.169"/>
    </reaction>
</comment>
<dbReference type="EC" id="1.1.1.169" evidence="3 10"/>
<dbReference type="GO" id="GO:0005737">
    <property type="term" value="C:cytoplasm"/>
    <property type="evidence" value="ECO:0007669"/>
    <property type="project" value="TreeGrafter"/>
</dbReference>
<dbReference type="UniPathway" id="UPA00028">
    <property type="reaction ID" value="UER00004"/>
</dbReference>
<dbReference type="InterPro" id="IPR036291">
    <property type="entry name" value="NAD(P)-bd_dom_sf"/>
</dbReference>
<dbReference type="Gene3D" id="3.40.50.720">
    <property type="entry name" value="NAD(P)-binding Rossmann-like Domain"/>
    <property type="match status" value="1"/>
</dbReference>
<evidence type="ECO:0000259" key="11">
    <source>
        <dbReference type="Pfam" id="PF02558"/>
    </source>
</evidence>
<dbReference type="Proteomes" id="UP000199445">
    <property type="component" value="Unassembled WGS sequence"/>
</dbReference>
<dbReference type="GO" id="GO:0008677">
    <property type="term" value="F:2-dehydropantoate 2-reductase activity"/>
    <property type="evidence" value="ECO:0007669"/>
    <property type="project" value="UniProtKB-EC"/>
</dbReference>
<dbReference type="Gene3D" id="1.10.1040.10">
    <property type="entry name" value="N-(1-d-carboxylethyl)-l-norvaline Dehydrogenase, domain 2"/>
    <property type="match status" value="1"/>
</dbReference>
<keyword evidence="6 10" id="KW-0521">NADP</keyword>
<proteinExistence type="inferred from homology"/>
<evidence type="ECO:0000256" key="10">
    <source>
        <dbReference type="RuleBase" id="RU362068"/>
    </source>
</evidence>
<keyword evidence="14" id="KW-1185">Reference proteome</keyword>
<feature type="domain" description="Ketopantoate reductase C-terminal" evidence="12">
    <location>
        <begin position="191"/>
        <end position="313"/>
    </location>
</feature>
<name>A0A1I3RE17_9GAMM</name>
<evidence type="ECO:0000256" key="9">
    <source>
        <dbReference type="ARBA" id="ARBA00048793"/>
    </source>
</evidence>
<dbReference type="InterPro" id="IPR003710">
    <property type="entry name" value="ApbA"/>
</dbReference>
<evidence type="ECO:0000256" key="5">
    <source>
        <dbReference type="ARBA" id="ARBA00022655"/>
    </source>
</evidence>
<evidence type="ECO:0000256" key="7">
    <source>
        <dbReference type="ARBA" id="ARBA00023002"/>
    </source>
</evidence>
<dbReference type="Pfam" id="PF02558">
    <property type="entry name" value="ApbA"/>
    <property type="match status" value="1"/>
</dbReference>
<dbReference type="SUPFAM" id="SSF48179">
    <property type="entry name" value="6-phosphogluconate dehydrogenase C-terminal domain-like"/>
    <property type="match status" value="1"/>
</dbReference>
<dbReference type="NCBIfam" id="TIGR00745">
    <property type="entry name" value="apbA_panE"/>
    <property type="match status" value="1"/>
</dbReference>
<sequence length="316" mass="34560">MTALNVLMIGAGGIGGYYAAKLAQAGHNIVLSARGEHLEALQANGLVVDYEGAVTHHDLPAFDHQALMRTYRADDFDLIVIALKSTATDSVMVELSEWLQGGSVPVLSLQNGVDNEQRIAREVGEQRVLGGLAVRIGGHITEPGKVYAEGVAQIVLGAWPVQARNDPRTGLLARLEREFTEAGIPTRVTDDIHYELWRKLVINNGVNPLSALTHLDTRTLTHHPEFGKMVYGMMAETVQASKADGVNLTERDLDEMFDLISSFNAIKTSMLVDQEKGRPLELDSISGAVLRRCQSLGIEAPYTRTVHALLQHRNVR</sequence>
<evidence type="ECO:0000256" key="6">
    <source>
        <dbReference type="ARBA" id="ARBA00022857"/>
    </source>
</evidence>
<organism evidence="13 14">
    <name type="scientific">Marinobacter persicus</name>
    <dbReference type="NCBI Taxonomy" id="930118"/>
    <lineage>
        <taxon>Bacteria</taxon>
        <taxon>Pseudomonadati</taxon>
        <taxon>Pseudomonadota</taxon>
        <taxon>Gammaproteobacteria</taxon>
        <taxon>Pseudomonadales</taxon>
        <taxon>Marinobacteraceae</taxon>
        <taxon>Marinobacter</taxon>
    </lineage>
</organism>
<dbReference type="InterPro" id="IPR008927">
    <property type="entry name" value="6-PGluconate_DH-like_C_sf"/>
</dbReference>
<feature type="domain" description="Ketopantoate reductase N-terminal" evidence="11">
    <location>
        <begin position="7"/>
        <end position="160"/>
    </location>
</feature>
<dbReference type="Pfam" id="PF08546">
    <property type="entry name" value="ApbA_C"/>
    <property type="match status" value="1"/>
</dbReference>
<dbReference type="SUPFAM" id="SSF51735">
    <property type="entry name" value="NAD(P)-binding Rossmann-fold domains"/>
    <property type="match status" value="1"/>
</dbReference>
<evidence type="ECO:0000256" key="4">
    <source>
        <dbReference type="ARBA" id="ARBA00019465"/>
    </source>
</evidence>
<evidence type="ECO:0000256" key="3">
    <source>
        <dbReference type="ARBA" id="ARBA00013014"/>
    </source>
</evidence>
<dbReference type="InterPro" id="IPR013752">
    <property type="entry name" value="KPA_reductase"/>
</dbReference>
<accession>A0A1I3RE17</accession>
<dbReference type="InterPro" id="IPR013332">
    <property type="entry name" value="KPR_N"/>
</dbReference>
<dbReference type="RefSeq" id="WP_227663492.1">
    <property type="nucleotide sequence ID" value="NZ_BMYN01000002.1"/>
</dbReference>
<dbReference type="FunFam" id="1.10.1040.10:FF:000017">
    <property type="entry name" value="2-dehydropantoate 2-reductase"/>
    <property type="match status" value="1"/>
</dbReference>
<dbReference type="PANTHER" id="PTHR21708">
    <property type="entry name" value="PROBABLE 2-DEHYDROPANTOATE 2-REDUCTASE"/>
    <property type="match status" value="1"/>
</dbReference>
<evidence type="ECO:0000259" key="12">
    <source>
        <dbReference type="Pfam" id="PF08546"/>
    </source>
</evidence>
<dbReference type="AlphaFoldDB" id="A0A1I3RE17"/>
<keyword evidence="7 10" id="KW-0560">Oxidoreductase</keyword>
<evidence type="ECO:0000313" key="14">
    <source>
        <dbReference type="Proteomes" id="UP000199445"/>
    </source>
</evidence>
<evidence type="ECO:0000256" key="8">
    <source>
        <dbReference type="ARBA" id="ARBA00032024"/>
    </source>
</evidence>
<evidence type="ECO:0000313" key="13">
    <source>
        <dbReference type="EMBL" id="SFJ43939.1"/>
    </source>
</evidence>
<comment type="function">
    <text evidence="10">Catalyzes the NADPH-dependent reduction of ketopantoate into pantoic acid.</text>
</comment>
<keyword evidence="5 10" id="KW-0566">Pantothenate biosynthesis</keyword>
<dbReference type="PANTHER" id="PTHR21708:SF26">
    <property type="entry name" value="2-DEHYDROPANTOATE 2-REDUCTASE"/>
    <property type="match status" value="1"/>
</dbReference>
<evidence type="ECO:0000256" key="2">
    <source>
        <dbReference type="ARBA" id="ARBA00007870"/>
    </source>
</evidence>